<dbReference type="GO" id="GO:0004518">
    <property type="term" value="F:nuclease activity"/>
    <property type="evidence" value="ECO:0007669"/>
    <property type="project" value="UniProtKB-KW"/>
</dbReference>
<comment type="cofactor">
    <cofactor evidence="2">
        <name>Mg(2+)</name>
        <dbReference type="ChEBI" id="CHEBI:18420"/>
    </cofactor>
</comment>
<accession>A0A8J3T7D7</accession>
<dbReference type="InterPro" id="IPR051547">
    <property type="entry name" value="TDP2-like"/>
</dbReference>
<keyword evidence="8" id="KW-0234">DNA repair</keyword>
<dbReference type="Pfam" id="PF03372">
    <property type="entry name" value="Exo_endo_phos"/>
    <property type="match status" value="1"/>
</dbReference>
<dbReference type="GO" id="GO:0016787">
    <property type="term" value="F:hydrolase activity"/>
    <property type="evidence" value="ECO:0007669"/>
    <property type="project" value="UniProtKB-KW"/>
</dbReference>
<evidence type="ECO:0000256" key="4">
    <source>
        <dbReference type="ARBA" id="ARBA00022723"/>
    </source>
</evidence>
<evidence type="ECO:0000256" key="6">
    <source>
        <dbReference type="ARBA" id="ARBA00022801"/>
    </source>
</evidence>
<organism evidence="10 11">
    <name type="scientific">Planosporangium mesophilum</name>
    <dbReference type="NCBI Taxonomy" id="689768"/>
    <lineage>
        <taxon>Bacteria</taxon>
        <taxon>Bacillati</taxon>
        <taxon>Actinomycetota</taxon>
        <taxon>Actinomycetes</taxon>
        <taxon>Micromonosporales</taxon>
        <taxon>Micromonosporaceae</taxon>
        <taxon>Planosporangium</taxon>
    </lineage>
</organism>
<dbReference type="SUPFAM" id="SSF56219">
    <property type="entry name" value="DNase I-like"/>
    <property type="match status" value="1"/>
</dbReference>
<dbReference type="PANTHER" id="PTHR15822:SF4">
    <property type="entry name" value="TYROSYL-DNA PHOSPHODIESTERASE 2"/>
    <property type="match status" value="1"/>
</dbReference>
<comment type="cofactor">
    <cofactor evidence="1">
        <name>Mn(2+)</name>
        <dbReference type="ChEBI" id="CHEBI:29035"/>
    </cofactor>
</comment>
<gene>
    <name evidence="10" type="ORF">Pme01_12100</name>
</gene>
<dbReference type="GO" id="GO:0046872">
    <property type="term" value="F:metal ion binding"/>
    <property type="evidence" value="ECO:0007669"/>
    <property type="project" value="UniProtKB-KW"/>
</dbReference>
<dbReference type="PANTHER" id="PTHR15822">
    <property type="entry name" value="TRAF AND TNF RECEPTOR-ASSOCIATED PROTEIN"/>
    <property type="match status" value="1"/>
</dbReference>
<dbReference type="RefSeq" id="WP_168114701.1">
    <property type="nucleotide sequence ID" value="NZ_BOON01000010.1"/>
</dbReference>
<evidence type="ECO:0000256" key="7">
    <source>
        <dbReference type="ARBA" id="ARBA00022842"/>
    </source>
</evidence>
<evidence type="ECO:0000256" key="3">
    <source>
        <dbReference type="ARBA" id="ARBA00022722"/>
    </source>
</evidence>
<keyword evidence="7" id="KW-0460">Magnesium</keyword>
<dbReference type="GO" id="GO:0006281">
    <property type="term" value="P:DNA repair"/>
    <property type="evidence" value="ECO:0007669"/>
    <property type="project" value="UniProtKB-KW"/>
</dbReference>
<dbReference type="Gene3D" id="3.60.10.10">
    <property type="entry name" value="Endonuclease/exonuclease/phosphatase"/>
    <property type="match status" value="1"/>
</dbReference>
<reference evidence="10" key="1">
    <citation type="submission" date="2021-01" db="EMBL/GenBank/DDBJ databases">
        <title>Whole genome shotgun sequence of Planosporangium mesophilum NBRC 109066.</title>
        <authorList>
            <person name="Komaki H."/>
            <person name="Tamura T."/>
        </authorList>
    </citation>
    <scope>NUCLEOTIDE SEQUENCE</scope>
    <source>
        <strain evidence="10">NBRC 109066</strain>
    </source>
</reference>
<keyword evidence="6" id="KW-0378">Hydrolase</keyword>
<evidence type="ECO:0000313" key="11">
    <source>
        <dbReference type="Proteomes" id="UP000599074"/>
    </source>
</evidence>
<keyword evidence="5" id="KW-0227">DNA damage</keyword>
<dbReference type="AlphaFoldDB" id="A0A8J3T7D7"/>
<keyword evidence="4" id="KW-0479">Metal-binding</keyword>
<dbReference type="InterPro" id="IPR036691">
    <property type="entry name" value="Endo/exonu/phosph_ase_sf"/>
</dbReference>
<dbReference type="Proteomes" id="UP000599074">
    <property type="component" value="Unassembled WGS sequence"/>
</dbReference>
<protein>
    <recommendedName>
        <fullName evidence="9">Endonuclease/exonuclease/phosphatase domain-containing protein</fullName>
    </recommendedName>
</protein>
<dbReference type="InterPro" id="IPR005135">
    <property type="entry name" value="Endo/exonuclease/phosphatase"/>
</dbReference>
<keyword evidence="3" id="KW-0540">Nuclease</keyword>
<comment type="caution">
    <text evidence="10">The sequence shown here is derived from an EMBL/GenBank/DDBJ whole genome shotgun (WGS) entry which is preliminary data.</text>
</comment>
<dbReference type="EMBL" id="BOON01000010">
    <property type="protein sequence ID" value="GII21613.1"/>
    <property type="molecule type" value="Genomic_DNA"/>
</dbReference>
<name>A0A8J3T7D7_9ACTN</name>
<proteinExistence type="predicted"/>
<feature type="domain" description="Endonuclease/exonuclease/phosphatase" evidence="9">
    <location>
        <begin position="6"/>
        <end position="252"/>
    </location>
</feature>
<sequence length="265" mass="29176">MGLTVMTYNIKNGGRGGRLDAIARIIKEQRPDVLALQELQHHHRHGGRLIRLLAEATGARAFLSRSRLGGQPVAVLVSEPATVISARHLRRPFHHAAGEVTVRTDAGPLTVIGTHLYPFSGARRLWEARWLASRADSRRMVLLMGDLNSLDPWTDHTERIRALPAHHRSRHLRSGGEVDTRAVRALADAGFVDLYRRAGTTGPDHTVPTTHGNGGEFSRMRLDYILGTEPVARLVRSCRVVRGGDTESASDHYPVVAELDLSVTS</sequence>
<evidence type="ECO:0000256" key="5">
    <source>
        <dbReference type="ARBA" id="ARBA00022763"/>
    </source>
</evidence>
<evidence type="ECO:0000256" key="2">
    <source>
        <dbReference type="ARBA" id="ARBA00001946"/>
    </source>
</evidence>
<keyword evidence="11" id="KW-1185">Reference proteome</keyword>
<evidence type="ECO:0000313" key="10">
    <source>
        <dbReference type="EMBL" id="GII21613.1"/>
    </source>
</evidence>
<evidence type="ECO:0000256" key="1">
    <source>
        <dbReference type="ARBA" id="ARBA00001936"/>
    </source>
</evidence>
<evidence type="ECO:0000259" key="9">
    <source>
        <dbReference type="Pfam" id="PF03372"/>
    </source>
</evidence>
<evidence type="ECO:0000256" key="8">
    <source>
        <dbReference type="ARBA" id="ARBA00023204"/>
    </source>
</evidence>